<keyword evidence="3" id="KW-1185">Reference proteome</keyword>
<sequence length="309" mass="35910">MKIKRMLMLILITIFIMPTSAFANTRNNNIRVSFNEININVNGVNFESDNMVYNDTIYLPICNLSKLLNLSVHYYEPTNTIYIGQMPAGSVGESCKLYEEPKDVIPKGVNDIDVAFNNVNIQVHGESINSRNILYKNTTFVSLKSACEILNMGIGYYAPTLTAYVVKPVNQNQAPYDDYKNEFSDKQKKLYVESGTGDMQGWQKIRGHEYEDIVEIHYKLNGNMKTVQVKDIRNIDLNKVVEWVDDNGIKRYNSVRYIYQMFNHFSSYSTEWCYNKFGNLYMDWLKVNSVDGERIVSDYLEMQRQNNRI</sequence>
<proteinExistence type="predicted"/>
<protein>
    <recommendedName>
        <fullName evidence="4">Copper amine oxidase-like N-terminal domain-containing protein</fullName>
    </recommendedName>
</protein>
<organism evidence="2 3">
    <name type="scientific">Clostridium aquiflavi</name>
    <dbReference type="NCBI Taxonomy" id="3073603"/>
    <lineage>
        <taxon>Bacteria</taxon>
        <taxon>Bacillati</taxon>
        <taxon>Bacillota</taxon>
        <taxon>Clostridia</taxon>
        <taxon>Eubacteriales</taxon>
        <taxon>Clostridiaceae</taxon>
        <taxon>Clostridium</taxon>
    </lineage>
</organism>
<feature type="signal peptide" evidence="1">
    <location>
        <begin position="1"/>
        <end position="23"/>
    </location>
</feature>
<feature type="chain" id="PRO_5045528157" description="Copper amine oxidase-like N-terminal domain-containing protein" evidence="1">
    <location>
        <begin position="24"/>
        <end position="309"/>
    </location>
</feature>
<accession>A0ABU1EFR3</accession>
<comment type="caution">
    <text evidence="2">The sequence shown here is derived from an EMBL/GenBank/DDBJ whole genome shotgun (WGS) entry which is preliminary data.</text>
</comment>
<evidence type="ECO:0000256" key="1">
    <source>
        <dbReference type="SAM" id="SignalP"/>
    </source>
</evidence>
<dbReference type="EMBL" id="JAVJAN010000010">
    <property type="protein sequence ID" value="MDR5586794.1"/>
    <property type="molecule type" value="Genomic_DNA"/>
</dbReference>
<reference evidence="2 3" key="1">
    <citation type="submission" date="2023-09" db="EMBL/GenBank/DDBJ databases">
        <authorList>
            <person name="Zhai L."/>
        </authorList>
    </citation>
    <scope>NUCLEOTIDE SEQUENCE [LARGE SCALE GENOMIC DNA]</scope>
    <source>
        <strain evidence="2 3">5 N-1</strain>
    </source>
</reference>
<name>A0ABU1EFR3_9CLOT</name>
<gene>
    <name evidence="2" type="ORF">RGC78_04870</name>
</gene>
<dbReference type="Proteomes" id="UP001256646">
    <property type="component" value="Unassembled WGS sequence"/>
</dbReference>
<evidence type="ECO:0000313" key="3">
    <source>
        <dbReference type="Proteomes" id="UP001256646"/>
    </source>
</evidence>
<evidence type="ECO:0000313" key="2">
    <source>
        <dbReference type="EMBL" id="MDR5586794.1"/>
    </source>
</evidence>
<evidence type="ECO:0008006" key="4">
    <source>
        <dbReference type="Google" id="ProtNLM"/>
    </source>
</evidence>
<dbReference type="RefSeq" id="WP_309556147.1">
    <property type="nucleotide sequence ID" value="NZ_JAVJAN010000010.1"/>
</dbReference>
<keyword evidence="1" id="KW-0732">Signal</keyword>